<evidence type="ECO:0000256" key="1">
    <source>
        <dbReference type="SAM" id="MobiDB-lite"/>
    </source>
</evidence>
<evidence type="ECO:0000313" key="2">
    <source>
        <dbReference type="EMBL" id="OMH83286.1"/>
    </source>
</evidence>
<comment type="caution">
    <text evidence="3">The sequence shown here is derived from an EMBL/GenBank/DDBJ whole genome shotgun (WGS) entry which is preliminary data.</text>
</comment>
<keyword evidence="4" id="KW-1185">Reference proteome</keyword>
<sequence>MSDNNERESARSDNPDNGGKNTNRESKSNERGNTEHEAKKSNRLAKLKENIVSSKMGIPKVLRRIKSTASTLPGKKKKKIGDDTDLEINRNQRPDTTDEASIDGGGVAIPGSSNGKNDRNKRQSEKERVEDLRTKYSPNLRAVSTVNRGETEDQDETHSNKSEGSPQITEYDRQVILKFDMNEFNKVQDPPGLNALFKKKSENEKKGRRIPANINAYEIQSYTESDLKKDEQNTSGKLY</sequence>
<feature type="compositionally biased region" description="Basic and acidic residues" evidence="1">
    <location>
        <begin position="22"/>
        <end position="40"/>
    </location>
</feature>
<reference evidence="3" key="1">
    <citation type="submission" date="2017-01" db="EMBL/GenBank/DDBJ databases">
        <authorList>
            <person name="Mah S.A."/>
            <person name="Swanson W.J."/>
            <person name="Moy G.W."/>
            <person name="Vacquier V.D."/>
        </authorList>
    </citation>
    <scope>NUCLEOTIDE SEQUENCE [LARGE SCALE GENOMIC DNA]</scope>
    <source>
        <strain evidence="3">COL-18-3</strain>
    </source>
</reference>
<evidence type="ECO:0000313" key="4">
    <source>
        <dbReference type="Proteomes" id="UP000188320"/>
    </source>
</evidence>
<accession>A0A1R1PXU1</accession>
<gene>
    <name evidence="2" type="ORF">AX774_g3213</name>
    <name evidence="3" type="ORF">AX774_g718</name>
</gene>
<feature type="region of interest" description="Disordered" evidence="1">
    <location>
        <begin position="220"/>
        <end position="239"/>
    </location>
</feature>
<dbReference type="EMBL" id="LSSK01000051">
    <property type="protein sequence ID" value="OMH85737.1"/>
    <property type="molecule type" value="Genomic_DNA"/>
</dbReference>
<feature type="compositionally biased region" description="Basic and acidic residues" evidence="1">
    <location>
        <begin position="87"/>
        <end position="96"/>
    </location>
</feature>
<dbReference type="AlphaFoldDB" id="A0A1R1PXU1"/>
<organism evidence="3 4">
    <name type="scientific">Zancudomyces culisetae</name>
    <name type="common">Gut fungus</name>
    <name type="synonym">Smittium culisetae</name>
    <dbReference type="NCBI Taxonomy" id="1213189"/>
    <lineage>
        <taxon>Eukaryota</taxon>
        <taxon>Fungi</taxon>
        <taxon>Fungi incertae sedis</taxon>
        <taxon>Zoopagomycota</taxon>
        <taxon>Kickxellomycotina</taxon>
        <taxon>Harpellomycetes</taxon>
        <taxon>Harpellales</taxon>
        <taxon>Legeriomycetaceae</taxon>
        <taxon>Zancudomyces</taxon>
    </lineage>
</organism>
<feature type="compositionally biased region" description="Basic and acidic residues" evidence="1">
    <location>
        <begin position="1"/>
        <end position="14"/>
    </location>
</feature>
<reference evidence="4" key="2">
    <citation type="submission" date="2017-01" db="EMBL/GenBank/DDBJ databases">
        <authorList>
            <person name="Wang Y."/>
            <person name="White M."/>
            <person name="Kvist S."/>
            <person name="Moncalvo J.-M."/>
        </authorList>
    </citation>
    <scope>NUCLEOTIDE SEQUENCE [LARGE SCALE GENOMIC DNA]</scope>
    <source>
        <strain evidence="4">COL-18-3</strain>
    </source>
</reference>
<dbReference type="Proteomes" id="UP000188320">
    <property type="component" value="Unassembled WGS sequence"/>
</dbReference>
<name>A0A1R1PXU1_ZANCU</name>
<feature type="region of interest" description="Disordered" evidence="1">
    <location>
        <begin position="1"/>
        <end position="171"/>
    </location>
</feature>
<evidence type="ECO:0000313" key="3">
    <source>
        <dbReference type="EMBL" id="OMH85737.1"/>
    </source>
</evidence>
<proteinExistence type="predicted"/>
<feature type="compositionally biased region" description="Basic and acidic residues" evidence="1">
    <location>
        <begin position="116"/>
        <end position="134"/>
    </location>
</feature>
<protein>
    <submittedName>
        <fullName evidence="3">Uncharacterized protein</fullName>
    </submittedName>
</protein>
<dbReference type="EMBL" id="LSSK01000461">
    <property type="protein sequence ID" value="OMH83286.1"/>
    <property type="molecule type" value="Genomic_DNA"/>
</dbReference>